<dbReference type="OrthoDB" id="8906575at2759"/>
<sequence length="524" mass="60198">MHIISLVETWSDSGKPVDNIPGFDFICNSTRKKHKRARRGSGGISLYVRSSIYKGISKLTCTHNNAVWVKLDKHFFNLKNDIFMATVYFSPEYSSGCTEDINEVYSKLLRNIEHYSQLGDIVIQGDFNAYTNTIPDFVISDEAKFPKSKDNDYSIDSHSLRNNLDSKSANKSGKLLIDLCKESGLRILNGRTIGDPLGKCTCITYNGSSLVDYTLVSSNLLQCIGNFKVSDFTPISDHCPISCSLLTCFHKCKTIETKLDPLPGKFIWDNKAIDCYTTNIQNSHVKQRLDEFVNDKQIDCNSAVEKFNAILCDTALLSTKFVQKKIMNRPIKKNKKPWFSDSCHDLHTTVKKYCLLVNKFPDNGSYRKSFYSFKSKLRRRCKQEERSYKSQICDQISLNMKKDPKTFWNLLNKLSSLSEIKEENNFDQELFINYFKKMNSTSNIQNNKFHDIIIEKLTALKKTLNTCNSDNEFNKHIQPAEILNAVKTLKNAQIKQKYKRTVVNIVTKKVNEYYECPLSRHLIG</sequence>
<evidence type="ECO:0000313" key="2">
    <source>
        <dbReference type="Proteomes" id="UP000683360"/>
    </source>
</evidence>
<protein>
    <recommendedName>
        <fullName evidence="3">Endonuclease/exonuclease/phosphatase domain-containing protein</fullName>
    </recommendedName>
</protein>
<dbReference type="InterPro" id="IPR036691">
    <property type="entry name" value="Endo/exonu/phosph_ase_sf"/>
</dbReference>
<accession>A0A8S3TV37</accession>
<reference evidence="1" key="1">
    <citation type="submission" date="2021-03" db="EMBL/GenBank/DDBJ databases">
        <authorList>
            <person name="Bekaert M."/>
        </authorList>
    </citation>
    <scope>NUCLEOTIDE SEQUENCE</scope>
</reference>
<dbReference type="SUPFAM" id="SSF56219">
    <property type="entry name" value="DNase I-like"/>
    <property type="match status" value="1"/>
</dbReference>
<organism evidence="1 2">
    <name type="scientific">Mytilus edulis</name>
    <name type="common">Blue mussel</name>
    <dbReference type="NCBI Taxonomy" id="6550"/>
    <lineage>
        <taxon>Eukaryota</taxon>
        <taxon>Metazoa</taxon>
        <taxon>Spiralia</taxon>
        <taxon>Lophotrochozoa</taxon>
        <taxon>Mollusca</taxon>
        <taxon>Bivalvia</taxon>
        <taxon>Autobranchia</taxon>
        <taxon>Pteriomorphia</taxon>
        <taxon>Mytilida</taxon>
        <taxon>Mytiloidea</taxon>
        <taxon>Mytilidae</taxon>
        <taxon>Mytilinae</taxon>
        <taxon>Mytilus</taxon>
    </lineage>
</organism>
<dbReference type="Proteomes" id="UP000683360">
    <property type="component" value="Unassembled WGS sequence"/>
</dbReference>
<dbReference type="Gene3D" id="3.60.10.10">
    <property type="entry name" value="Endonuclease/exonuclease/phosphatase"/>
    <property type="match status" value="1"/>
</dbReference>
<dbReference type="AlphaFoldDB" id="A0A8S3TV37"/>
<evidence type="ECO:0008006" key="3">
    <source>
        <dbReference type="Google" id="ProtNLM"/>
    </source>
</evidence>
<gene>
    <name evidence="1" type="ORF">MEDL_49909</name>
</gene>
<name>A0A8S3TV37_MYTED</name>
<dbReference type="EMBL" id="CAJPWZ010002390">
    <property type="protein sequence ID" value="CAG2237457.1"/>
    <property type="molecule type" value="Genomic_DNA"/>
</dbReference>
<comment type="caution">
    <text evidence="1">The sequence shown here is derived from an EMBL/GenBank/DDBJ whole genome shotgun (WGS) entry which is preliminary data.</text>
</comment>
<keyword evidence="2" id="KW-1185">Reference proteome</keyword>
<proteinExistence type="predicted"/>
<evidence type="ECO:0000313" key="1">
    <source>
        <dbReference type="EMBL" id="CAG2237457.1"/>
    </source>
</evidence>